<evidence type="ECO:0008006" key="3">
    <source>
        <dbReference type="Google" id="ProtNLM"/>
    </source>
</evidence>
<dbReference type="PROSITE" id="PS51257">
    <property type="entry name" value="PROKAR_LIPOPROTEIN"/>
    <property type="match status" value="1"/>
</dbReference>
<accession>A0A9X1VSX1</accession>
<dbReference type="Proteomes" id="UP001139369">
    <property type="component" value="Unassembled WGS sequence"/>
</dbReference>
<comment type="caution">
    <text evidence="1">The sequence shown here is derived from an EMBL/GenBank/DDBJ whole genome shotgun (WGS) entry which is preliminary data.</text>
</comment>
<name>A0A9X1VSX1_9FLAO</name>
<proteinExistence type="predicted"/>
<gene>
    <name evidence="1" type="ORF">MC378_14755</name>
</gene>
<reference evidence="1" key="1">
    <citation type="submission" date="2022-02" db="EMBL/GenBank/DDBJ databases">
        <title>Polaribacter sp. MSW13, isolated from seawater.</title>
        <authorList>
            <person name="Kristyanto S."/>
            <person name="Jung J."/>
            <person name="Jeon C.O."/>
        </authorList>
    </citation>
    <scope>NUCLEOTIDE SEQUENCE</scope>
    <source>
        <strain evidence="1">MSW13</strain>
    </source>
</reference>
<dbReference type="RefSeq" id="WP_242179556.1">
    <property type="nucleotide sequence ID" value="NZ_JAKQYM010000022.1"/>
</dbReference>
<keyword evidence="2" id="KW-1185">Reference proteome</keyword>
<evidence type="ECO:0000313" key="1">
    <source>
        <dbReference type="EMBL" id="MCI2230437.1"/>
    </source>
</evidence>
<sequence length="439" mass="50651">MKNIYSIVLLIFTLLGCNQKIDNLNDNIITSDIDNFWNAYDKINATKDTIQQIKLLKTLFLDKASEGQKKMIQARNYSEKEYLNTINNFPKFWTSIRENTLKAKTIDEELSIGVDKLKSIYPQVKPAKIYFTVGALRSSGTTMDSLVLIGTELAFTDKQTPTEEFPEYLSHLRNYFDSEPGENLVFLNIHEYIHTQQKTTIGNNLLAQTVLEGVAEFLAEKALNTRSPNPQIQFGKENDAKIKSKFELEMFSPNVNNWIWNSANNEFGMRDLAYYVGYKICEEYYNASEDKQKAIEQMIQLDYNNENKLIEFVEKSNYFSKPLKTYKEVFENKRPSVISLGEIKNESLNVKTNIKTLTINFSQQMDTRFRNFQLGSLGEENVVRIKEFIGFSKDSKSVSFGIEKLEPSKKYQIIVGSGFRNTQGVPLIPYLIEFNTNEK</sequence>
<protein>
    <recommendedName>
        <fullName evidence="3">DUF2268 domain-containing protein</fullName>
    </recommendedName>
</protein>
<dbReference type="EMBL" id="JAKQYM010000022">
    <property type="protein sequence ID" value="MCI2230437.1"/>
    <property type="molecule type" value="Genomic_DNA"/>
</dbReference>
<evidence type="ECO:0000313" key="2">
    <source>
        <dbReference type="Proteomes" id="UP001139369"/>
    </source>
</evidence>
<organism evidence="1 2">
    <name type="scientific">Polaribacter marinus</name>
    <dbReference type="NCBI Taxonomy" id="2916838"/>
    <lineage>
        <taxon>Bacteria</taxon>
        <taxon>Pseudomonadati</taxon>
        <taxon>Bacteroidota</taxon>
        <taxon>Flavobacteriia</taxon>
        <taxon>Flavobacteriales</taxon>
        <taxon>Flavobacteriaceae</taxon>
    </lineage>
</organism>
<dbReference type="AlphaFoldDB" id="A0A9X1VSX1"/>